<dbReference type="Proteomes" id="UP001442841">
    <property type="component" value="Chromosome"/>
</dbReference>
<dbReference type="PROSITE" id="PS51318">
    <property type="entry name" value="TAT"/>
    <property type="match status" value="1"/>
</dbReference>
<evidence type="ECO:0000259" key="1">
    <source>
        <dbReference type="Pfam" id="PF06904"/>
    </source>
</evidence>
<dbReference type="Pfam" id="PF06904">
    <property type="entry name" value="Extensin-like_C"/>
    <property type="match status" value="1"/>
</dbReference>
<reference evidence="2 3" key="1">
    <citation type="submission" date="2024-04" db="EMBL/GenBank/DDBJ databases">
        <title>Isolation of an actinomycete strain from pig manure.</title>
        <authorList>
            <person name="Gong T."/>
            <person name="Yu Z."/>
            <person name="An M."/>
            <person name="Wei C."/>
            <person name="Yang W."/>
            <person name="Liu L."/>
        </authorList>
    </citation>
    <scope>NUCLEOTIDE SEQUENCE [LARGE SCALE GENOMIC DNA]</scope>
    <source>
        <strain evidence="2 3">ZF39</strain>
    </source>
</reference>
<dbReference type="PROSITE" id="PS51257">
    <property type="entry name" value="PROKAR_LIPOPROTEIN"/>
    <property type="match status" value="1"/>
</dbReference>
<dbReference type="InterPro" id="IPR006311">
    <property type="entry name" value="TAT_signal"/>
</dbReference>
<evidence type="ECO:0000313" key="2">
    <source>
        <dbReference type="EMBL" id="XAN07010.1"/>
    </source>
</evidence>
<dbReference type="InterPro" id="IPR009683">
    <property type="entry name" value="Extensin-like_C"/>
</dbReference>
<dbReference type="RefSeq" id="WP_425308454.1">
    <property type="nucleotide sequence ID" value="NZ_CP154795.1"/>
</dbReference>
<evidence type="ECO:0000313" key="3">
    <source>
        <dbReference type="Proteomes" id="UP001442841"/>
    </source>
</evidence>
<organism evidence="2 3">
    <name type="scientific">Ammonicoccus fulvus</name>
    <dbReference type="NCBI Taxonomy" id="3138240"/>
    <lineage>
        <taxon>Bacteria</taxon>
        <taxon>Bacillati</taxon>
        <taxon>Actinomycetota</taxon>
        <taxon>Actinomycetes</taxon>
        <taxon>Propionibacteriales</taxon>
        <taxon>Propionibacteriaceae</taxon>
        <taxon>Ammonicoccus</taxon>
    </lineage>
</organism>
<dbReference type="InterPro" id="IPR019546">
    <property type="entry name" value="TAT_signal_bac_arc"/>
</dbReference>
<accession>A0ABZ3FPA9</accession>
<protein>
    <submittedName>
        <fullName evidence="2">Extensin family protein</fullName>
    </submittedName>
</protein>
<proteinExistence type="predicted"/>
<gene>
    <name evidence="2" type="ORF">AADG42_06750</name>
</gene>
<dbReference type="NCBIfam" id="TIGR01409">
    <property type="entry name" value="TAT_signal_seq"/>
    <property type="match status" value="1"/>
</dbReference>
<name>A0ABZ3FPA9_9ACTN</name>
<feature type="domain" description="Extensin-like C-terminal" evidence="1">
    <location>
        <begin position="102"/>
        <end position="179"/>
    </location>
</feature>
<dbReference type="EMBL" id="CP154795">
    <property type="protein sequence ID" value="XAN07010.1"/>
    <property type="molecule type" value="Genomic_DNA"/>
</dbReference>
<sequence>MLSRRHFLTGLATAGVLGATGCTIPDSVTPRERAQCVPRDSLPGTRRLAGVPLHYEVDGGTRTFHLDPAFQQQLEAWATDWQETTGLRFDRLDTYGTWIDGRGQCDSWHHSGRALDIARLRLNGRAVVSCREDLWADDPAAASLRRGYWALAAHLHIHFAYVLTYLYDEAHRNHIHLDNGISGAGLSSFRSGSRVQVQAVQATARWLFDEPIEITGRWDAETRRTSRAILQASGHTGDLTDQANWHAYLRAAVRQLRSA</sequence>
<keyword evidence="3" id="KW-1185">Reference proteome</keyword>